<evidence type="ECO:0000313" key="1">
    <source>
        <dbReference type="EMBL" id="RXK57547.1"/>
    </source>
</evidence>
<gene>
    <name evidence="1" type="ORF">ESA94_20325</name>
</gene>
<dbReference type="AlphaFoldDB" id="A0A4Q1CDV4"/>
<dbReference type="Proteomes" id="UP000290204">
    <property type="component" value="Unassembled WGS sequence"/>
</dbReference>
<proteinExistence type="predicted"/>
<dbReference type="OrthoDB" id="9938648at2"/>
<sequence length="86" mass="9860">MKLYTTVKLPSGILVTIYEPNGPVFFMVMTESKGDLGLFMKSLIKNIVRFEGQQYSYEQIEQLSFSDLNYLVQVINPLIEASMDDK</sequence>
<dbReference type="EMBL" id="SDHW01000009">
    <property type="protein sequence ID" value="RXK57547.1"/>
    <property type="molecule type" value="Genomic_DNA"/>
</dbReference>
<dbReference type="RefSeq" id="WP_129132799.1">
    <property type="nucleotide sequence ID" value="NZ_SDHW01000009.1"/>
</dbReference>
<accession>A0A4Q1CDV4</accession>
<comment type="caution">
    <text evidence="1">The sequence shown here is derived from an EMBL/GenBank/DDBJ whole genome shotgun (WGS) entry which is preliminary data.</text>
</comment>
<reference evidence="1 2" key="1">
    <citation type="submission" date="2019-01" db="EMBL/GenBank/DDBJ databases">
        <title>Lacibacter sp. strain TTM-7.</title>
        <authorList>
            <person name="Chen W.-M."/>
        </authorList>
    </citation>
    <scope>NUCLEOTIDE SEQUENCE [LARGE SCALE GENOMIC DNA]</scope>
    <source>
        <strain evidence="1 2">TTM-7</strain>
    </source>
</reference>
<keyword evidence="2" id="KW-1185">Reference proteome</keyword>
<organism evidence="1 2">
    <name type="scientific">Lacibacter luteus</name>
    <dbReference type="NCBI Taxonomy" id="2508719"/>
    <lineage>
        <taxon>Bacteria</taxon>
        <taxon>Pseudomonadati</taxon>
        <taxon>Bacteroidota</taxon>
        <taxon>Chitinophagia</taxon>
        <taxon>Chitinophagales</taxon>
        <taxon>Chitinophagaceae</taxon>
        <taxon>Lacibacter</taxon>
    </lineage>
</organism>
<evidence type="ECO:0000313" key="2">
    <source>
        <dbReference type="Proteomes" id="UP000290204"/>
    </source>
</evidence>
<protein>
    <submittedName>
        <fullName evidence="1">Uncharacterized protein</fullName>
    </submittedName>
</protein>
<name>A0A4Q1CDV4_9BACT</name>